<gene>
    <name evidence="2" type="ORF">BHU61_00300</name>
</gene>
<dbReference type="EMBL" id="PZJH01000001">
    <property type="protein sequence ID" value="RAK45919.1"/>
    <property type="molecule type" value="Genomic_DNA"/>
</dbReference>
<dbReference type="Pfam" id="PF17319">
    <property type="entry name" value="DUF5362"/>
    <property type="match status" value="1"/>
</dbReference>
<keyword evidence="3" id="KW-1185">Reference proteome</keyword>
<proteinExistence type="predicted"/>
<evidence type="ECO:0000256" key="1">
    <source>
        <dbReference type="SAM" id="Phobius"/>
    </source>
</evidence>
<protein>
    <recommendedName>
        <fullName evidence="4">SHOCT domain-containing protein</fullName>
    </recommendedName>
</protein>
<dbReference type="AlphaFoldDB" id="A0A327ZUP1"/>
<dbReference type="Proteomes" id="UP000249808">
    <property type="component" value="Unassembled WGS sequence"/>
</dbReference>
<evidence type="ECO:0000313" key="2">
    <source>
        <dbReference type="EMBL" id="RAK45919.1"/>
    </source>
</evidence>
<evidence type="ECO:0000313" key="3">
    <source>
        <dbReference type="Proteomes" id="UP000249808"/>
    </source>
</evidence>
<evidence type="ECO:0008006" key="4">
    <source>
        <dbReference type="Google" id="ProtNLM"/>
    </source>
</evidence>
<keyword evidence="1" id="KW-0472">Membrane</keyword>
<feature type="transmembrane region" description="Helical" evidence="1">
    <location>
        <begin position="69"/>
        <end position="92"/>
    </location>
</feature>
<accession>A0A327ZUP1</accession>
<sequence>MDRQIVRKEIDNAKTLAMAAGVVAIIAGIIWSFTMVGLLWSWLDIIGGILLIRSKGFSDEKFATKSNGILIFGLIFLVTSLLGGILAILAYFKLNSVKNYIQPENQQTDFMSLEKAFELKEKGIISEEEFEKVKSKSLA</sequence>
<reference evidence="2 3" key="1">
    <citation type="journal article" date="2018" name="Front. Microbiol.">
        <title>Description and Comparative Genomics of Macrococcus caseolyticus subsp. hominis subsp. nov., Macrococcus goetzii sp. nov., Macrococcus epidermidis sp. nov., and Macrococcus bohemicus sp. nov., Novel Macrococci From Human Clinical Material With Virulence Potential and Suspected Uptake of Foreign DNA by Natural Transformation.</title>
        <authorList>
            <person name="Maslanova I."/>
            <person name="Wertheimer Z."/>
            <person name="Sedlacek I."/>
            <person name="Svec P."/>
            <person name="Indrakova A."/>
            <person name="Kovarovic V."/>
            <person name="Schumann P."/>
            <person name="Sproer C."/>
            <person name="Kralova S."/>
            <person name="Sedo O."/>
            <person name="Kristofova L."/>
            <person name="Vrbovska V."/>
            <person name="Fuzik T."/>
            <person name="Petras P."/>
            <person name="Zdrahal Z."/>
            <person name="Ruzickova V."/>
            <person name="Doskar J."/>
            <person name="Pantucek R."/>
        </authorList>
    </citation>
    <scope>NUCLEOTIDE SEQUENCE [LARGE SCALE GENOMIC DNA]</scope>
    <source>
        <strain evidence="2 3">01/688</strain>
    </source>
</reference>
<organism evidence="2 3">
    <name type="scientific">Macrococcus epidermidis</name>
    <dbReference type="NCBI Taxonomy" id="1902580"/>
    <lineage>
        <taxon>Bacteria</taxon>
        <taxon>Bacillati</taxon>
        <taxon>Bacillota</taxon>
        <taxon>Bacilli</taxon>
        <taxon>Bacillales</taxon>
        <taxon>Staphylococcaceae</taxon>
        <taxon>Macrococcus</taxon>
    </lineage>
</organism>
<feature type="transmembrane region" description="Helical" evidence="1">
    <location>
        <begin position="12"/>
        <end position="33"/>
    </location>
</feature>
<dbReference type="RefSeq" id="WP_111714100.1">
    <property type="nucleotide sequence ID" value="NZ_JAKREG010000017.1"/>
</dbReference>
<comment type="caution">
    <text evidence="2">The sequence shown here is derived from an EMBL/GenBank/DDBJ whole genome shotgun (WGS) entry which is preliminary data.</text>
</comment>
<name>A0A327ZUP1_9STAP</name>
<dbReference type="InterPro" id="IPR035287">
    <property type="entry name" value="DUF5362"/>
</dbReference>
<keyword evidence="1" id="KW-1133">Transmembrane helix</keyword>
<keyword evidence="1" id="KW-0812">Transmembrane</keyword>